<feature type="compositionally biased region" description="Low complexity" evidence="1">
    <location>
        <begin position="299"/>
        <end position="329"/>
    </location>
</feature>
<dbReference type="OrthoDB" id="3231781at2759"/>
<feature type="transmembrane region" description="Helical" evidence="2">
    <location>
        <begin position="89"/>
        <end position="108"/>
    </location>
</feature>
<feature type="transmembrane region" description="Helical" evidence="2">
    <location>
        <begin position="120"/>
        <end position="139"/>
    </location>
</feature>
<feature type="region of interest" description="Disordered" evidence="1">
    <location>
        <begin position="297"/>
        <end position="329"/>
    </location>
</feature>
<evidence type="ECO:0000259" key="3">
    <source>
        <dbReference type="Pfam" id="PF20152"/>
    </source>
</evidence>
<accession>A0A8H5FQP6</accession>
<dbReference type="Proteomes" id="UP000559027">
    <property type="component" value="Unassembled WGS sequence"/>
</dbReference>
<keyword evidence="2" id="KW-0472">Membrane</keyword>
<name>A0A8H5FQP6_9AGAR</name>
<feature type="transmembrane region" description="Helical" evidence="2">
    <location>
        <begin position="12"/>
        <end position="36"/>
    </location>
</feature>
<gene>
    <name evidence="4" type="ORF">D9756_010833</name>
</gene>
<dbReference type="AlphaFoldDB" id="A0A8H5FQP6"/>
<dbReference type="PANTHER" id="PTHR40465:SF1">
    <property type="entry name" value="DUF6534 DOMAIN-CONTAINING PROTEIN"/>
    <property type="match status" value="1"/>
</dbReference>
<organism evidence="4 5">
    <name type="scientific">Leucocoprinus leucothites</name>
    <dbReference type="NCBI Taxonomy" id="201217"/>
    <lineage>
        <taxon>Eukaryota</taxon>
        <taxon>Fungi</taxon>
        <taxon>Dikarya</taxon>
        <taxon>Basidiomycota</taxon>
        <taxon>Agaricomycotina</taxon>
        <taxon>Agaricomycetes</taxon>
        <taxon>Agaricomycetidae</taxon>
        <taxon>Agaricales</taxon>
        <taxon>Agaricineae</taxon>
        <taxon>Agaricaceae</taxon>
        <taxon>Leucocoprinus</taxon>
    </lineage>
</organism>
<feature type="transmembrane region" description="Helical" evidence="2">
    <location>
        <begin position="48"/>
        <end position="69"/>
    </location>
</feature>
<reference evidence="4 5" key="1">
    <citation type="journal article" date="2020" name="ISME J.">
        <title>Uncovering the hidden diversity of litter-decomposition mechanisms in mushroom-forming fungi.</title>
        <authorList>
            <person name="Floudas D."/>
            <person name="Bentzer J."/>
            <person name="Ahren D."/>
            <person name="Johansson T."/>
            <person name="Persson P."/>
            <person name="Tunlid A."/>
        </authorList>
    </citation>
    <scope>NUCLEOTIDE SEQUENCE [LARGE SCALE GENOMIC DNA]</scope>
    <source>
        <strain evidence="4 5">CBS 146.42</strain>
    </source>
</reference>
<dbReference type="PANTHER" id="PTHR40465">
    <property type="entry name" value="CHROMOSOME 1, WHOLE GENOME SHOTGUN SEQUENCE"/>
    <property type="match status" value="1"/>
</dbReference>
<dbReference type="EMBL" id="JAACJO010000036">
    <property type="protein sequence ID" value="KAF5346075.1"/>
    <property type="molecule type" value="Genomic_DNA"/>
</dbReference>
<evidence type="ECO:0000313" key="5">
    <source>
        <dbReference type="Proteomes" id="UP000559027"/>
    </source>
</evidence>
<evidence type="ECO:0000256" key="2">
    <source>
        <dbReference type="SAM" id="Phobius"/>
    </source>
</evidence>
<keyword evidence="5" id="KW-1185">Reference proteome</keyword>
<protein>
    <recommendedName>
        <fullName evidence="3">DUF6534 domain-containing protein</fullName>
    </recommendedName>
</protein>
<keyword evidence="2" id="KW-1133">Transmembrane helix</keyword>
<feature type="domain" description="DUF6534" evidence="3">
    <location>
        <begin position="168"/>
        <end position="243"/>
    </location>
</feature>
<feature type="transmembrane region" description="Helical" evidence="2">
    <location>
        <begin position="159"/>
        <end position="183"/>
    </location>
</feature>
<dbReference type="InterPro" id="IPR045339">
    <property type="entry name" value="DUF6534"/>
</dbReference>
<dbReference type="Pfam" id="PF20152">
    <property type="entry name" value="DUF6534"/>
    <property type="match status" value="1"/>
</dbReference>
<keyword evidence="2" id="KW-0812">Transmembrane</keyword>
<evidence type="ECO:0000256" key="1">
    <source>
        <dbReference type="SAM" id="MobiDB-lite"/>
    </source>
</evidence>
<evidence type="ECO:0000313" key="4">
    <source>
        <dbReference type="EMBL" id="KAF5346075.1"/>
    </source>
</evidence>
<proteinExistence type="predicted"/>
<feature type="transmembrane region" description="Helical" evidence="2">
    <location>
        <begin position="203"/>
        <end position="225"/>
    </location>
</feature>
<comment type="caution">
    <text evidence="4">The sequence shown here is derived from an EMBL/GenBank/DDBJ whole genome shotgun (WGS) entry which is preliminary data.</text>
</comment>
<sequence length="329" mass="36318">MNPDPTVSNTIGIHLIGSFFAICLFGVVLVQIYHFFETFRDDKWSFKVLVSLLCLLEIGHSIGIVYDVYETNIVYDVRNSDLSTFKGSAFATALSGLITFLVQTFFAVRLFRLLPHPWRFIGPLCIVLSTMRLAGSLYVAHSAFISNSLSRFATVNDWLITYLLSIGAATDLIIATSMIYYLLKQRERALSKSSRVIDKLILWTVRSGLITSLFALGMLIAFQVAPRTLYSNSMVSNLNGRQYLRNALSGNTTIDLDDLSSGRRSTSKGFSPTSNVFKPGYDNHISIEMSTTTDVVVDSIPGSPIKPPSSRSAPDTSSSSRPSTSETMV</sequence>